<accession>B7K721</accession>
<dbReference type="HOGENOM" id="CLU_003728_11_2_3"/>
<evidence type="ECO:0000256" key="4">
    <source>
        <dbReference type="SAM" id="SignalP"/>
    </source>
</evidence>
<keyword evidence="4" id="KW-0732">Signal</keyword>
<dbReference type="OrthoDB" id="5508521at2"/>
<evidence type="ECO:0000313" key="6">
    <source>
        <dbReference type="Proteomes" id="UP000002384"/>
    </source>
</evidence>
<gene>
    <name evidence="5" type="ordered locus">PCC7424_4354</name>
</gene>
<dbReference type="PROSITE" id="PS50293">
    <property type="entry name" value="TPR_REGION"/>
    <property type="match status" value="2"/>
</dbReference>
<dbReference type="SUPFAM" id="SSF81901">
    <property type="entry name" value="HCP-like"/>
    <property type="match status" value="1"/>
</dbReference>
<sequence>MKRGWKILLNFMMILMLLFSLQAQSATAIPETNSLFYLGIENIKNHQYQQALSNFTQVIKLKGKLISAAYSNRCLINLQLGNNQAAKSDCTTALTLNSNNVETYLNEGLAEYRLGNYPEAINQYQEVIERNKYDYRAYYNQGLAYFALANYEKAVENYEQALLSSDSSSASVQALIYTDKGLTYFRLGNHQQAITDLNEAIRLSPDNEKAYYHRGCVYSKIGDYRAALTDLTQALQLNYQFSEAYLHRGWIHHQIGLEQVALEDFNLALQQFEQQGNTTAYQQTQALIEQLHQILAQSNRSLVS</sequence>
<dbReference type="STRING" id="65393.PCC7424_4354"/>
<dbReference type="GO" id="GO:0046813">
    <property type="term" value="P:receptor-mediated virion attachment to host cell"/>
    <property type="evidence" value="ECO:0007669"/>
    <property type="project" value="TreeGrafter"/>
</dbReference>
<organism evidence="5 6">
    <name type="scientific">Gloeothece citriformis (strain PCC 7424)</name>
    <name type="common">Cyanothece sp. (strain PCC 7424)</name>
    <dbReference type="NCBI Taxonomy" id="65393"/>
    <lineage>
        <taxon>Bacteria</taxon>
        <taxon>Bacillati</taxon>
        <taxon>Cyanobacteriota</taxon>
        <taxon>Cyanophyceae</taxon>
        <taxon>Oscillatoriophycideae</taxon>
        <taxon>Chroococcales</taxon>
        <taxon>Aphanothecaceae</taxon>
        <taxon>Gloeothece</taxon>
        <taxon>Gloeothece citriformis</taxon>
    </lineage>
</organism>
<dbReference type="SMART" id="SM00028">
    <property type="entry name" value="TPR"/>
    <property type="match status" value="7"/>
</dbReference>
<dbReference type="InterPro" id="IPR019734">
    <property type="entry name" value="TPR_rpt"/>
</dbReference>
<dbReference type="GO" id="GO:0009279">
    <property type="term" value="C:cell outer membrane"/>
    <property type="evidence" value="ECO:0007669"/>
    <property type="project" value="TreeGrafter"/>
</dbReference>
<dbReference type="AlphaFoldDB" id="B7K721"/>
<dbReference type="Gene3D" id="1.25.40.10">
    <property type="entry name" value="Tetratricopeptide repeat domain"/>
    <property type="match status" value="3"/>
</dbReference>
<feature type="repeat" description="TPR" evidence="3">
    <location>
        <begin position="174"/>
        <end position="207"/>
    </location>
</feature>
<dbReference type="eggNOG" id="COG0457">
    <property type="taxonomic scope" value="Bacteria"/>
</dbReference>
<name>B7K721_GLOC7</name>
<keyword evidence="2 3" id="KW-0802">TPR repeat</keyword>
<proteinExistence type="predicted"/>
<evidence type="ECO:0000313" key="5">
    <source>
        <dbReference type="EMBL" id="ACK72720.1"/>
    </source>
</evidence>
<dbReference type="PANTHER" id="PTHR44858">
    <property type="entry name" value="TETRATRICOPEPTIDE REPEAT PROTEIN 6"/>
    <property type="match status" value="1"/>
</dbReference>
<feature type="signal peptide" evidence="4">
    <location>
        <begin position="1"/>
        <end position="28"/>
    </location>
</feature>
<dbReference type="Proteomes" id="UP000002384">
    <property type="component" value="Chromosome"/>
</dbReference>
<dbReference type="Pfam" id="PF13414">
    <property type="entry name" value="TPR_11"/>
    <property type="match status" value="1"/>
</dbReference>
<keyword evidence="1" id="KW-0677">Repeat</keyword>
<dbReference type="Pfam" id="PF13432">
    <property type="entry name" value="TPR_16"/>
    <property type="match status" value="1"/>
</dbReference>
<feature type="repeat" description="TPR" evidence="3">
    <location>
        <begin position="208"/>
        <end position="241"/>
    </location>
</feature>
<evidence type="ECO:0000256" key="1">
    <source>
        <dbReference type="ARBA" id="ARBA00022737"/>
    </source>
</evidence>
<feature type="chain" id="PRO_5002858727" evidence="4">
    <location>
        <begin position="29"/>
        <end position="304"/>
    </location>
</feature>
<dbReference type="PROSITE" id="PS50005">
    <property type="entry name" value="TPR"/>
    <property type="match status" value="4"/>
</dbReference>
<evidence type="ECO:0000256" key="2">
    <source>
        <dbReference type="ARBA" id="ARBA00022803"/>
    </source>
</evidence>
<feature type="repeat" description="TPR" evidence="3">
    <location>
        <begin position="101"/>
        <end position="134"/>
    </location>
</feature>
<keyword evidence="6" id="KW-1185">Reference proteome</keyword>
<reference evidence="6" key="1">
    <citation type="journal article" date="2011" name="MBio">
        <title>Novel metabolic attributes of the genus Cyanothece, comprising a group of unicellular nitrogen-fixing Cyanobacteria.</title>
        <authorList>
            <person name="Bandyopadhyay A."/>
            <person name="Elvitigala T."/>
            <person name="Welsh E."/>
            <person name="Stockel J."/>
            <person name="Liberton M."/>
            <person name="Min H."/>
            <person name="Sherman L.A."/>
            <person name="Pakrasi H.B."/>
        </authorList>
    </citation>
    <scope>NUCLEOTIDE SEQUENCE [LARGE SCALE GENOMIC DNA]</scope>
    <source>
        <strain evidence="6">PCC 7424</strain>
    </source>
</reference>
<dbReference type="InterPro" id="IPR011990">
    <property type="entry name" value="TPR-like_helical_dom_sf"/>
</dbReference>
<dbReference type="RefSeq" id="WP_015956305.1">
    <property type="nucleotide sequence ID" value="NC_011729.1"/>
</dbReference>
<dbReference type="EMBL" id="CP001291">
    <property type="protein sequence ID" value="ACK72720.1"/>
    <property type="molecule type" value="Genomic_DNA"/>
</dbReference>
<feature type="repeat" description="TPR" evidence="3">
    <location>
        <begin position="135"/>
        <end position="168"/>
    </location>
</feature>
<evidence type="ECO:0000256" key="3">
    <source>
        <dbReference type="PROSITE-ProRule" id="PRU00339"/>
    </source>
</evidence>
<protein>
    <submittedName>
        <fullName evidence="5">TPR repeat-containing protein</fullName>
    </submittedName>
</protein>
<dbReference type="KEGG" id="cyc:PCC7424_4354"/>
<dbReference type="InterPro" id="IPR050498">
    <property type="entry name" value="Ycf3"/>
</dbReference>
<dbReference type="PANTHER" id="PTHR44858:SF1">
    <property type="entry name" value="UDP-N-ACETYLGLUCOSAMINE--PEPTIDE N-ACETYLGLUCOSAMINYLTRANSFERASE SPINDLY-RELATED"/>
    <property type="match status" value="1"/>
</dbReference>